<protein>
    <submittedName>
        <fullName evidence="1">Uncharacterized protein</fullName>
    </submittedName>
</protein>
<gene>
    <name evidence="1" type="ORF">H634G_11584</name>
</gene>
<dbReference type="AlphaFoldDB" id="A0A0D9NH27"/>
<sequence length="77" mass="8328">MSRLPGAGGTRIITFARRGNYIAVAETLSRGHSSFIAFNTKEINDQTPKYDSPAAICSLWCRKVGVVCGTAQGEHQD</sequence>
<dbReference type="Proteomes" id="UP000054544">
    <property type="component" value="Unassembled WGS sequence"/>
</dbReference>
<evidence type="ECO:0000313" key="1">
    <source>
        <dbReference type="EMBL" id="KJK73302.1"/>
    </source>
</evidence>
<name>A0A0D9NH27_METAN</name>
<proteinExistence type="predicted"/>
<organism evidence="1 2">
    <name type="scientific">Metarhizium anisopliae BRIP 53293</name>
    <dbReference type="NCBI Taxonomy" id="1291518"/>
    <lineage>
        <taxon>Eukaryota</taxon>
        <taxon>Fungi</taxon>
        <taxon>Dikarya</taxon>
        <taxon>Ascomycota</taxon>
        <taxon>Pezizomycotina</taxon>
        <taxon>Sordariomycetes</taxon>
        <taxon>Hypocreomycetidae</taxon>
        <taxon>Hypocreales</taxon>
        <taxon>Clavicipitaceae</taxon>
        <taxon>Metarhizium</taxon>
    </lineage>
</organism>
<accession>A0A0D9NH27</accession>
<evidence type="ECO:0000313" key="2">
    <source>
        <dbReference type="Proteomes" id="UP000054544"/>
    </source>
</evidence>
<dbReference type="EMBL" id="KE385004">
    <property type="protein sequence ID" value="KJK73302.1"/>
    <property type="molecule type" value="Genomic_DNA"/>
</dbReference>
<reference evidence="2" key="1">
    <citation type="journal article" date="2014" name="BMC Genomics">
        <title>The genome sequence of the biocontrol fungus Metarhizium anisopliae and comparative genomics of Metarhizium species.</title>
        <authorList>
            <person name="Pattemore J.A."/>
            <person name="Hane J.K."/>
            <person name="Williams A.H."/>
            <person name="Wilson B.A."/>
            <person name="Stodart B.J."/>
            <person name="Ash G.J."/>
        </authorList>
    </citation>
    <scope>NUCLEOTIDE SEQUENCE [LARGE SCALE GENOMIC DNA]</scope>
    <source>
        <strain evidence="2">BRIP 53293</strain>
    </source>
</reference>
<keyword evidence="2" id="KW-1185">Reference proteome</keyword>